<dbReference type="AlphaFoldDB" id="A0A315Y167"/>
<dbReference type="Proteomes" id="UP000245720">
    <property type="component" value="Unassembled WGS sequence"/>
</dbReference>
<evidence type="ECO:0000313" key="2">
    <source>
        <dbReference type="Proteomes" id="UP000245720"/>
    </source>
</evidence>
<dbReference type="OrthoDB" id="2300838at2"/>
<protein>
    <submittedName>
        <fullName evidence="1">Uncharacterized protein</fullName>
    </submittedName>
</protein>
<proteinExistence type="predicted"/>
<sequence>MRYEVLEYFEDKQDNRRKYFPGDAYPRRGLKPTAERLEELSTNKNCRGVPLIREEQKEDKETQTEAES</sequence>
<accession>A0A315Y167</accession>
<gene>
    <name evidence="1" type="ORF">IE37_00943</name>
</gene>
<dbReference type="RefSeq" id="WP_109725798.1">
    <property type="nucleotide sequence ID" value="NZ_QGDI01000003.1"/>
</dbReference>
<evidence type="ECO:0000313" key="1">
    <source>
        <dbReference type="EMBL" id="PWJ14011.1"/>
    </source>
</evidence>
<organism evidence="1 2">
    <name type="scientific">Ruminococcus flavefaciens</name>
    <dbReference type="NCBI Taxonomy" id="1265"/>
    <lineage>
        <taxon>Bacteria</taxon>
        <taxon>Bacillati</taxon>
        <taxon>Bacillota</taxon>
        <taxon>Clostridia</taxon>
        <taxon>Eubacteriales</taxon>
        <taxon>Oscillospiraceae</taxon>
        <taxon>Ruminococcus</taxon>
    </lineage>
</organism>
<name>A0A315Y167_RUMFL</name>
<comment type="caution">
    <text evidence="1">The sequence shown here is derived from an EMBL/GenBank/DDBJ whole genome shotgun (WGS) entry which is preliminary data.</text>
</comment>
<reference evidence="1 2" key="1">
    <citation type="submission" date="2018-05" db="EMBL/GenBank/DDBJ databases">
        <title>The Hungate 1000. A catalogue of reference genomes from the rumen microbiome.</title>
        <authorList>
            <person name="Kelly W."/>
        </authorList>
    </citation>
    <scope>NUCLEOTIDE SEQUENCE [LARGE SCALE GENOMIC DNA]</scope>
    <source>
        <strain evidence="1 2">SAb67</strain>
    </source>
</reference>
<dbReference type="EMBL" id="QGDI01000003">
    <property type="protein sequence ID" value="PWJ14011.1"/>
    <property type="molecule type" value="Genomic_DNA"/>
</dbReference>